<proteinExistence type="predicted"/>
<keyword evidence="2" id="KW-1185">Reference proteome</keyword>
<gene>
    <name evidence="1" type="ORF">KPL71_001891</name>
</gene>
<accession>A0ACB8NZX9</accession>
<reference evidence="2" key="1">
    <citation type="journal article" date="2023" name="Hortic. Res.">
        <title>A chromosome-level phased genome enabling allele-level studies in sweet orange: a case study on citrus Huanglongbing tolerance.</title>
        <authorList>
            <person name="Wu B."/>
            <person name="Yu Q."/>
            <person name="Deng Z."/>
            <person name="Duan Y."/>
            <person name="Luo F."/>
            <person name="Gmitter F. Jr."/>
        </authorList>
    </citation>
    <scope>NUCLEOTIDE SEQUENCE [LARGE SCALE GENOMIC DNA]</scope>
    <source>
        <strain evidence="2">cv. Valencia</strain>
    </source>
</reference>
<evidence type="ECO:0000313" key="2">
    <source>
        <dbReference type="Proteomes" id="UP000829398"/>
    </source>
</evidence>
<comment type="caution">
    <text evidence="1">The sequence shown here is derived from an EMBL/GenBank/DDBJ whole genome shotgun (WGS) entry which is preliminary data.</text>
</comment>
<organism evidence="1 2">
    <name type="scientific">Citrus sinensis</name>
    <name type="common">Sweet orange</name>
    <name type="synonym">Citrus aurantium var. sinensis</name>
    <dbReference type="NCBI Taxonomy" id="2711"/>
    <lineage>
        <taxon>Eukaryota</taxon>
        <taxon>Viridiplantae</taxon>
        <taxon>Streptophyta</taxon>
        <taxon>Embryophyta</taxon>
        <taxon>Tracheophyta</taxon>
        <taxon>Spermatophyta</taxon>
        <taxon>Magnoliopsida</taxon>
        <taxon>eudicotyledons</taxon>
        <taxon>Gunneridae</taxon>
        <taxon>Pentapetalae</taxon>
        <taxon>rosids</taxon>
        <taxon>malvids</taxon>
        <taxon>Sapindales</taxon>
        <taxon>Rutaceae</taxon>
        <taxon>Aurantioideae</taxon>
        <taxon>Citrus</taxon>
    </lineage>
</organism>
<name>A0ACB8NZX9_CITSI</name>
<sequence>MTEFGTDYKEPTMDQELPTTMDHELLNVLRRGDEHQISLIAGRMQNIFSTMSPRGNTVLHMAIRFRNHKVIPEILRRRDSLLRKNNWKGETPLHIAARVGDPAIVSTILKYAPAITNGTESEPESLLRITDDEGNTPLHNAVRNKHENVVRMLVKKDRIPLGYLNNAEQTPLSIAIDSSLTDIACFIIDQRPESLNHRLPEELTLLHSAVMRQNYEIIVKILDKNKGLINLPDWHQRSPLHYAAALGNVRMAKRLLEENNELAYKRDRYFETPLHLAAENGKLNVLKELIDGYPDAIEILNKKDRSILHLAAENGNMNIVSFILKSPEMEDLINSADEDGNTPLHLAAMNFHSDVVHILCKHKSVNIRAKTHSENRNTALAIVESSKAEGRDIQKHLTIKALRAAYAKRALYPEDIRENRRFYKDEGEKGKEMAQTLSVMATLIATFTFTAAFTIPGGFKNDDPDAGMATLLGRASFQAFVITDAIAMTSAMTAAVTVFWSFWKGKSESFMDALPLAIGFTWIALISMTLAFVTGLYVVLSSNLALAIVVCVIGCFLPFVFYVFAPFFMIIFDQTEVNPFAFVLCNHFHYTRINDTGLRARCFSNAIESAWAA</sequence>
<dbReference type="EMBL" id="CM039170">
    <property type="protein sequence ID" value="KAH9803714.1"/>
    <property type="molecule type" value="Genomic_DNA"/>
</dbReference>
<dbReference type="Proteomes" id="UP000829398">
    <property type="component" value="Chromosome 1"/>
</dbReference>
<evidence type="ECO:0000313" key="1">
    <source>
        <dbReference type="EMBL" id="KAH9803714.1"/>
    </source>
</evidence>
<protein>
    <submittedName>
        <fullName evidence="1">ANK REP REGION domain-containing protein</fullName>
    </submittedName>
</protein>